<proteinExistence type="predicted"/>
<dbReference type="PRINTS" id="PR00038">
    <property type="entry name" value="HTHLUXR"/>
</dbReference>
<dbReference type="SMART" id="SM00421">
    <property type="entry name" value="HTH_LUXR"/>
    <property type="match status" value="1"/>
</dbReference>
<evidence type="ECO:0000259" key="4">
    <source>
        <dbReference type="PROSITE" id="PS50043"/>
    </source>
</evidence>
<reference evidence="5 6" key="1">
    <citation type="submission" date="2018-02" db="EMBL/GenBank/DDBJ databases">
        <authorList>
            <person name="Dubost A."/>
        </authorList>
    </citation>
    <scope>NUCLEOTIDE SEQUENCE [LARGE SCALE GENOMIC DNA]</scope>
    <source>
        <strain evidence="6">JV551A3</strain>
    </source>
</reference>
<dbReference type="GO" id="GO:0006355">
    <property type="term" value="P:regulation of DNA-templated transcription"/>
    <property type="evidence" value="ECO:0007669"/>
    <property type="project" value="InterPro"/>
</dbReference>
<accession>A0AAQ1PA97</accession>
<feature type="domain" description="HTH luxR-type" evidence="4">
    <location>
        <begin position="46"/>
        <end position="110"/>
    </location>
</feature>
<evidence type="ECO:0000313" key="6">
    <source>
        <dbReference type="Proteomes" id="UP000294335"/>
    </source>
</evidence>
<dbReference type="Pfam" id="PF00196">
    <property type="entry name" value="GerE"/>
    <property type="match status" value="1"/>
</dbReference>
<evidence type="ECO:0000256" key="3">
    <source>
        <dbReference type="ARBA" id="ARBA00023163"/>
    </source>
</evidence>
<dbReference type="InterPro" id="IPR000792">
    <property type="entry name" value="Tscrpt_reg_LuxR_C"/>
</dbReference>
<keyword evidence="1" id="KW-0805">Transcription regulation</keyword>
<name>A0AAQ1PA97_9PSED</name>
<dbReference type="RefSeq" id="WP_133971317.1">
    <property type="nucleotide sequence ID" value="NZ_OPYN01000164.1"/>
</dbReference>
<dbReference type="InterPro" id="IPR036388">
    <property type="entry name" value="WH-like_DNA-bd_sf"/>
</dbReference>
<dbReference type="AlphaFoldDB" id="A0AAQ1PA97"/>
<gene>
    <name evidence="5" type="ORF">JV551A3_V1_1640133</name>
</gene>
<evidence type="ECO:0000313" key="5">
    <source>
        <dbReference type="EMBL" id="SPO62057.1"/>
    </source>
</evidence>
<dbReference type="EMBL" id="OPYN01000164">
    <property type="protein sequence ID" value="SPO62057.1"/>
    <property type="molecule type" value="Genomic_DNA"/>
</dbReference>
<dbReference type="PANTHER" id="PTHR44688:SF16">
    <property type="entry name" value="DNA-BINDING TRANSCRIPTIONAL ACTIVATOR DEVR_DOSR"/>
    <property type="match status" value="1"/>
</dbReference>
<dbReference type="GO" id="GO:0003677">
    <property type="term" value="F:DNA binding"/>
    <property type="evidence" value="ECO:0007669"/>
    <property type="project" value="UniProtKB-KW"/>
</dbReference>
<evidence type="ECO:0000256" key="1">
    <source>
        <dbReference type="ARBA" id="ARBA00023015"/>
    </source>
</evidence>
<keyword evidence="2" id="KW-0238">DNA-binding</keyword>
<protein>
    <recommendedName>
        <fullName evidence="4">HTH luxR-type domain-containing protein</fullName>
    </recommendedName>
</protein>
<sequence length="123" mass="13860">MNESWIGLVAFRVRRYWLQISILAGVVRQTVFNADAQVSEGLRGFERVGEQLTVREQEVVGLMISGLGTKELARYLGISMQTVKVHRRNIYSKLGISTELQLCSLFLRPGNAFDTRMSVARIG</sequence>
<dbReference type="PANTHER" id="PTHR44688">
    <property type="entry name" value="DNA-BINDING TRANSCRIPTIONAL ACTIVATOR DEVR_DOSR"/>
    <property type="match status" value="1"/>
</dbReference>
<dbReference type="Proteomes" id="UP000294335">
    <property type="component" value="Unassembled WGS sequence"/>
</dbReference>
<organism evidence="5 6">
    <name type="scientific">Pseudomonas inefficax</name>
    <dbReference type="NCBI Taxonomy" id="2078786"/>
    <lineage>
        <taxon>Bacteria</taxon>
        <taxon>Pseudomonadati</taxon>
        <taxon>Pseudomonadota</taxon>
        <taxon>Gammaproteobacteria</taxon>
        <taxon>Pseudomonadales</taxon>
        <taxon>Pseudomonadaceae</taxon>
        <taxon>Pseudomonas</taxon>
    </lineage>
</organism>
<evidence type="ECO:0000256" key="2">
    <source>
        <dbReference type="ARBA" id="ARBA00023125"/>
    </source>
</evidence>
<dbReference type="CDD" id="cd06170">
    <property type="entry name" value="LuxR_C_like"/>
    <property type="match status" value="1"/>
</dbReference>
<dbReference type="Gene3D" id="1.10.10.10">
    <property type="entry name" value="Winged helix-like DNA-binding domain superfamily/Winged helix DNA-binding domain"/>
    <property type="match status" value="1"/>
</dbReference>
<dbReference type="PROSITE" id="PS50043">
    <property type="entry name" value="HTH_LUXR_2"/>
    <property type="match status" value="1"/>
</dbReference>
<dbReference type="InterPro" id="IPR016032">
    <property type="entry name" value="Sig_transdc_resp-reg_C-effctor"/>
</dbReference>
<keyword evidence="3" id="KW-0804">Transcription</keyword>
<keyword evidence="6" id="KW-1185">Reference proteome</keyword>
<dbReference type="SUPFAM" id="SSF46894">
    <property type="entry name" value="C-terminal effector domain of the bipartite response regulators"/>
    <property type="match status" value="1"/>
</dbReference>
<comment type="caution">
    <text evidence="5">The sequence shown here is derived from an EMBL/GenBank/DDBJ whole genome shotgun (WGS) entry which is preliminary data.</text>
</comment>